<keyword evidence="3 7" id="KW-1133">Transmembrane helix</keyword>
<feature type="transmembrane region" description="Helical" evidence="7">
    <location>
        <begin position="202"/>
        <end position="224"/>
    </location>
</feature>
<dbReference type="EMBL" id="NKHZ01000052">
    <property type="protein sequence ID" value="PNS17191.1"/>
    <property type="molecule type" value="Genomic_DNA"/>
</dbReference>
<evidence type="ECO:0000256" key="6">
    <source>
        <dbReference type="SAM" id="MobiDB-lite"/>
    </source>
</evidence>
<dbReference type="Proteomes" id="UP000243797">
    <property type="component" value="Unassembled WGS sequence"/>
</dbReference>
<dbReference type="AlphaFoldDB" id="A0A2K1QQ86"/>
<dbReference type="PANTHER" id="PTHR33048:SF64">
    <property type="entry name" value="INTEGRAL MEMBRANE PROTEIN"/>
    <property type="match status" value="1"/>
</dbReference>
<evidence type="ECO:0000256" key="1">
    <source>
        <dbReference type="ARBA" id="ARBA00004141"/>
    </source>
</evidence>
<evidence type="ECO:0000313" key="10">
    <source>
        <dbReference type="Proteomes" id="UP000243797"/>
    </source>
</evidence>
<sequence length="347" mass="37906">MASRFPSIIAACTVTTIAILTAVAARLVFHWKKRGSLGKDGYNTIILSVAYSVLAIIQTRWGLGLPIAQRPATSLYELRVLSYAGKPFYMLALAGYKLAVCLACLTMVQHTDERRYRIVVKVVAGFVVFSHVIFTLLNFLNCWPVRKNFVPSVTGYCMPFPPVQYTMAATSILCDFVVFLLPCPVLLRRIPGSGSIANHQHVFSAATLACGLLTNIVSIARAVYLKQVENGNGDNTMVVLMGVVESNVGTVMSCLPFFARNVKTRLGIQRAHSTSLEAAGEKQSSTHSVHQHKIGLPSVSVSGRDSQDDMLAESDYDTGRLEILRTLSVSQESKRSGSIESASPSWW</sequence>
<feature type="transmembrane region" description="Helical" evidence="7">
    <location>
        <begin position="236"/>
        <end position="259"/>
    </location>
</feature>
<feature type="domain" description="Rhodopsin" evidence="8">
    <location>
        <begin position="25"/>
        <end position="260"/>
    </location>
</feature>
<feature type="transmembrane region" description="Helical" evidence="7">
    <location>
        <begin position="160"/>
        <end position="181"/>
    </location>
</feature>
<dbReference type="InterPro" id="IPR049326">
    <property type="entry name" value="Rhodopsin_dom_fungi"/>
</dbReference>
<dbReference type="InterPro" id="IPR052337">
    <property type="entry name" value="SAT4-like"/>
</dbReference>
<feature type="transmembrane region" description="Helical" evidence="7">
    <location>
        <begin position="118"/>
        <end position="140"/>
    </location>
</feature>
<keyword evidence="10" id="KW-1185">Reference proteome</keyword>
<dbReference type="Pfam" id="PF20684">
    <property type="entry name" value="Fung_rhodopsin"/>
    <property type="match status" value="1"/>
</dbReference>
<dbReference type="InParanoid" id="A0A2K1QQ86"/>
<keyword evidence="2 7" id="KW-0812">Transmembrane</keyword>
<evidence type="ECO:0000256" key="7">
    <source>
        <dbReference type="SAM" id="Phobius"/>
    </source>
</evidence>
<feature type="transmembrane region" description="Helical" evidence="7">
    <location>
        <begin position="6"/>
        <end position="29"/>
    </location>
</feature>
<keyword evidence="4 7" id="KW-0472">Membrane</keyword>
<feature type="transmembrane region" description="Helical" evidence="7">
    <location>
        <begin position="41"/>
        <end position="61"/>
    </location>
</feature>
<evidence type="ECO:0000256" key="5">
    <source>
        <dbReference type="ARBA" id="ARBA00038359"/>
    </source>
</evidence>
<dbReference type="OrthoDB" id="3916214at2759"/>
<feature type="compositionally biased region" description="Polar residues" evidence="6">
    <location>
        <begin position="276"/>
        <end position="288"/>
    </location>
</feature>
<accession>A0A2K1QQ86</accession>
<comment type="caution">
    <text evidence="9">The sequence shown here is derived from an EMBL/GenBank/DDBJ whole genome shotgun (WGS) entry which is preliminary data.</text>
</comment>
<organism evidence="9 10">
    <name type="scientific">Sphaceloma murrayae</name>
    <dbReference type="NCBI Taxonomy" id="2082308"/>
    <lineage>
        <taxon>Eukaryota</taxon>
        <taxon>Fungi</taxon>
        <taxon>Dikarya</taxon>
        <taxon>Ascomycota</taxon>
        <taxon>Pezizomycotina</taxon>
        <taxon>Dothideomycetes</taxon>
        <taxon>Dothideomycetidae</taxon>
        <taxon>Myriangiales</taxon>
        <taxon>Elsinoaceae</taxon>
        <taxon>Sphaceloma</taxon>
    </lineage>
</organism>
<proteinExistence type="inferred from homology"/>
<feature type="region of interest" description="Disordered" evidence="6">
    <location>
        <begin position="276"/>
        <end position="314"/>
    </location>
</feature>
<evidence type="ECO:0000256" key="4">
    <source>
        <dbReference type="ARBA" id="ARBA00023136"/>
    </source>
</evidence>
<feature type="transmembrane region" description="Helical" evidence="7">
    <location>
        <begin position="88"/>
        <end position="106"/>
    </location>
</feature>
<gene>
    <name evidence="9" type="ORF">CAC42_7245</name>
</gene>
<reference evidence="9 10" key="1">
    <citation type="submission" date="2017-06" db="EMBL/GenBank/DDBJ databases">
        <title>Draft genome sequence of a variant of Elsinoe murrayae.</title>
        <authorList>
            <person name="Cheng Q."/>
        </authorList>
    </citation>
    <scope>NUCLEOTIDE SEQUENCE [LARGE SCALE GENOMIC DNA]</scope>
    <source>
        <strain evidence="9 10">CQ-2017a</strain>
    </source>
</reference>
<dbReference type="PANTHER" id="PTHR33048">
    <property type="entry name" value="PTH11-LIKE INTEGRAL MEMBRANE PROTEIN (AFU_ORTHOLOGUE AFUA_5G11245)"/>
    <property type="match status" value="1"/>
</dbReference>
<name>A0A2K1QQ86_9PEZI</name>
<comment type="similarity">
    <text evidence="5">Belongs to the SAT4 family.</text>
</comment>
<evidence type="ECO:0000259" key="8">
    <source>
        <dbReference type="Pfam" id="PF20684"/>
    </source>
</evidence>
<evidence type="ECO:0000256" key="2">
    <source>
        <dbReference type="ARBA" id="ARBA00022692"/>
    </source>
</evidence>
<protein>
    <recommendedName>
        <fullName evidence="8">Rhodopsin domain-containing protein</fullName>
    </recommendedName>
</protein>
<evidence type="ECO:0000313" key="9">
    <source>
        <dbReference type="EMBL" id="PNS17191.1"/>
    </source>
</evidence>
<comment type="subcellular location">
    <subcellularLocation>
        <location evidence="1">Membrane</location>
        <topology evidence="1">Multi-pass membrane protein</topology>
    </subcellularLocation>
</comment>
<evidence type="ECO:0000256" key="3">
    <source>
        <dbReference type="ARBA" id="ARBA00022989"/>
    </source>
</evidence>
<dbReference type="GO" id="GO:0016020">
    <property type="term" value="C:membrane"/>
    <property type="evidence" value="ECO:0007669"/>
    <property type="project" value="UniProtKB-SubCell"/>
</dbReference>